<dbReference type="AlphaFoldDB" id="A0A0N9V307"/>
<name>A0A0N9V307_SPHMC</name>
<evidence type="ECO:0000259" key="2">
    <source>
        <dbReference type="Pfam" id="PF13579"/>
    </source>
</evidence>
<evidence type="ECO:0000313" key="4">
    <source>
        <dbReference type="Proteomes" id="UP000058074"/>
    </source>
</evidence>
<feature type="domain" description="Glycosyltransferase subfamily 4-like N-terminal" evidence="2">
    <location>
        <begin position="20"/>
        <end position="189"/>
    </location>
</feature>
<dbReference type="RefSeq" id="WP_054589349.1">
    <property type="nucleotide sequence ID" value="NZ_CP012700.1"/>
</dbReference>
<dbReference type="Gene3D" id="3.40.50.2000">
    <property type="entry name" value="Glycogen Phosphorylase B"/>
    <property type="match status" value="2"/>
</dbReference>
<evidence type="ECO:0000313" key="3">
    <source>
        <dbReference type="EMBL" id="ALH82286.1"/>
    </source>
</evidence>
<proteinExistence type="predicted"/>
<reference evidence="3 4" key="1">
    <citation type="journal article" date="2015" name="Genome Announc.">
        <title>Complete Genome Sequence of Polypropylene Glycol- and Polyethylene Glycol-Degrading Sphingopyxis macrogoltabida Strain EY-1.</title>
        <authorList>
            <person name="Ohtsubo Y."/>
            <person name="Nagata Y."/>
            <person name="Numata M."/>
            <person name="Tsuchikane K."/>
            <person name="Hosoyama A."/>
            <person name="Yamazoe A."/>
            <person name="Tsuda M."/>
            <person name="Fujita N."/>
            <person name="Kawai F."/>
        </authorList>
    </citation>
    <scope>NUCLEOTIDE SEQUENCE [LARGE SCALE GENOMIC DNA]</scope>
    <source>
        <strain evidence="3 4">EY-1</strain>
    </source>
</reference>
<dbReference type="KEGG" id="smag:AN936_18600"/>
<sequence>MRIWIIGHFDTRESAAASLRVRGTAQALRIAGHDVHIYDVRRGVPSGGENWSITVPDGQADLSGISIDEYAEGFLSSSSPGIRGLFLGDAITEQLCRSDARPDLIILYGTHLGYVRRLRRLCDEWRIPFVLDVVEWYAAEDLPGGRFGPYAFSNMLSMRWASLGADGFFVISERLADHYGRTGKPVVTVPPLFAEAAATESKWSAGDGRLHLVYAGSPGNKEAFGTLIGGLGIAAARGTAITLHVVGITEADLRAVPGGPGWLDRPDAAKTICYGRVANARAQEIVSRSDFSLLLRPLRRSNQFGFPSKLAESMMLGTPVIANLFSDLSRFLRDGENALLLPELSEEALAAAVMRAADETPEVRNLRRANAQTLARTQFSPQGHAQPMSEMLERLHR</sequence>
<evidence type="ECO:0000256" key="1">
    <source>
        <dbReference type="SAM" id="MobiDB-lite"/>
    </source>
</evidence>
<dbReference type="PATRIC" id="fig|33050.5.peg.3861"/>
<dbReference type="PANTHER" id="PTHR12526:SF630">
    <property type="entry name" value="GLYCOSYLTRANSFERASE"/>
    <property type="match status" value="1"/>
</dbReference>
<dbReference type="Proteomes" id="UP000058074">
    <property type="component" value="Chromosome"/>
</dbReference>
<dbReference type="SUPFAM" id="SSF53756">
    <property type="entry name" value="UDP-Glycosyltransferase/glycogen phosphorylase"/>
    <property type="match status" value="1"/>
</dbReference>
<protein>
    <recommendedName>
        <fullName evidence="2">Glycosyltransferase subfamily 4-like N-terminal domain-containing protein</fullName>
    </recommendedName>
</protein>
<dbReference type="OrthoDB" id="1936552at2"/>
<dbReference type="Pfam" id="PF13579">
    <property type="entry name" value="Glyco_trans_4_4"/>
    <property type="match status" value="1"/>
</dbReference>
<organism evidence="3 4">
    <name type="scientific">Sphingopyxis macrogoltabida</name>
    <name type="common">Sphingomonas macrogoltabidus</name>
    <dbReference type="NCBI Taxonomy" id="33050"/>
    <lineage>
        <taxon>Bacteria</taxon>
        <taxon>Pseudomonadati</taxon>
        <taxon>Pseudomonadota</taxon>
        <taxon>Alphaproteobacteria</taxon>
        <taxon>Sphingomonadales</taxon>
        <taxon>Sphingomonadaceae</taxon>
        <taxon>Sphingopyxis</taxon>
    </lineage>
</organism>
<dbReference type="InterPro" id="IPR028098">
    <property type="entry name" value="Glyco_trans_4-like_N"/>
</dbReference>
<feature type="region of interest" description="Disordered" evidence="1">
    <location>
        <begin position="378"/>
        <end position="397"/>
    </location>
</feature>
<dbReference type="PANTHER" id="PTHR12526">
    <property type="entry name" value="GLYCOSYLTRANSFERASE"/>
    <property type="match status" value="1"/>
</dbReference>
<dbReference type="Pfam" id="PF13692">
    <property type="entry name" value="Glyco_trans_1_4"/>
    <property type="match status" value="1"/>
</dbReference>
<gene>
    <name evidence="3" type="ORF">AN936_18600</name>
</gene>
<accession>A0A0N9V307</accession>
<dbReference type="EMBL" id="CP012700">
    <property type="protein sequence ID" value="ALH82286.1"/>
    <property type="molecule type" value="Genomic_DNA"/>
</dbReference>
<dbReference type="GO" id="GO:0016757">
    <property type="term" value="F:glycosyltransferase activity"/>
    <property type="evidence" value="ECO:0007669"/>
    <property type="project" value="UniProtKB-ARBA"/>
</dbReference>